<dbReference type="CDD" id="cd02440">
    <property type="entry name" value="AdoMet_MTases"/>
    <property type="match status" value="1"/>
</dbReference>
<accession>A0A0F9XVR6</accession>
<organism evidence="1 2">
    <name type="scientific">Trichoderma harzianum</name>
    <name type="common">Hypocrea lixii</name>
    <dbReference type="NCBI Taxonomy" id="5544"/>
    <lineage>
        <taxon>Eukaryota</taxon>
        <taxon>Fungi</taxon>
        <taxon>Dikarya</taxon>
        <taxon>Ascomycota</taxon>
        <taxon>Pezizomycotina</taxon>
        <taxon>Sordariomycetes</taxon>
        <taxon>Hypocreomycetidae</taxon>
        <taxon>Hypocreales</taxon>
        <taxon>Hypocreaceae</taxon>
        <taxon>Trichoderma</taxon>
    </lineage>
</organism>
<sequence>MPDSQKPTADPRYPDIRHVAEARRLRSQGALIIDALGGIILCPLDTSRADLRILDSATADGHLLTLIRKQLAHPESAELIGTDIADFPPLDLPDNITLEKQDILKPWPEKWEAHFDFVHQRTGLAVAGGMERAVEIVRRFIELVKPGGWIQLVDGALIENKIEEDDKAWVKMFKVLSQCVTLVGLDTSLGVSTAEILKTAGEGLLRNIGEKQGVSALGKGASSKELEELGYVELKGMHSGCVTMLKGMPEDKRPMALEQVEGLLPEVLREAQAGECEMKWYAAWGQKI</sequence>
<dbReference type="AlphaFoldDB" id="A0A0F9XVR6"/>
<dbReference type="Proteomes" id="UP000034112">
    <property type="component" value="Unassembled WGS sequence"/>
</dbReference>
<dbReference type="InterPro" id="IPR029063">
    <property type="entry name" value="SAM-dependent_MTases_sf"/>
</dbReference>
<gene>
    <name evidence="1" type="ORF">THAR02_03696</name>
</gene>
<dbReference type="OrthoDB" id="184880at2759"/>
<dbReference type="Gene3D" id="3.40.50.150">
    <property type="entry name" value="Vaccinia Virus protein VP39"/>
    <property type="match status" value="1"/>
</dbReference>
<protein>
    <recommendedName>
        <fullName evidence="3">Methyltransferase</fullName>
    </recommendedName>
</protein>
<evidence type="ECO:0000313" key="1">
    <source>
        <dbReference type="EMBL" id="KKP04178.1"/>
    </source>
</evidence>
<dbReference type="EMBL" id="JOKZ01000085">
    <property type="protein sequence ID" value="KKP04178.1"/>
    <property type="molecule type" value="Genomic_DNA"/>
</dbReference>
<evidence type="ECO:0000313" key="2">
    <source>
        <dbReference type="Proteomes" id="UP000034112"/>
    </source>
</evidence>
<name>A0A0F9XVR6_TRIHA</name>
<reference evidence="2" key="1">
    <citation type="journal article" date="2015" name="Genome Announc.">
        <title>Draft whole-genome sequence of the biocontrol agent Trichoderma harzianum T6776.</title>
        <authorList>
            <person name="Baroncelli R."/>
            <person name="Piaggeschi G."/>
            <person name="Fiorini L."/>
            <person name="Bertolini E."/>
            <person name="Zapparata A."/>
            <person name="Pe M.E."/>
            <person name="Sarrocco S."/>
            <person name="Vannacci G."/>
        </authorList>
    </citation>
    <scope>NUCLEOTIDE SEQUENCE [LARGE SCALE GENOMIC DNA]</scope>
    <source>
        <strain evidence="2">T6776</strain>
    </source>
</reference>
<proteinExistence type="predicted"/>
<dbReference type="SUPFAM" id="SSF53335">
    <property type="entry name" value="S-adenosyl-L-methionine-dependent methyltransferases"/>
    <property type="match status" value="1"/>
</dbReference>
<dbReference type="OMA" id="WPEKWEA"/>
<comment type="caution">
    <text evidence="1">The sequence shown here is derived from an EMBL/GenBank/DDBJ whole genome shotgun (WGS) entry which is preliminary data.</text>
</comment>
<evidence type="ECO:0008006" key="3">
    <source>
        <dbReference type="Google" id="ProtNLM"/>
    </source>
</evidence>